<organism evidence="2">
    <name type="scientific">mine drainage metagenome</name>
    <dbReference type="NCBI Taxonomy" id="410659"/>
    <lineage>
        <taxon>unclassified sequences</taxon>
        <taxon>metagenomes</taxon>
        <taxon>ecological metagenomes</taxon>
    </lineage>
</organism>
<gene>
    <name evidence="2" type="primary">cheW_15</name>
    <name evidence="2" type="ORF">GALL_226430</name>
</gene>
<dbReference type="PANTHER" id="PTHR22617:SF23">
    <property type="entry name" value="CHEMOTAXIS PROTEIN CHEW"/>
    <property type="match status" value="1"/>
</dbReference>
<evidence type="ECO:0000313" key="2">
    <source>
        <dbReference type="EMBL" id="OIQ95375.1"/>
    </source>
</evidence>
<dbReference type="Gene3D" id="2.40.50.180">
    <property type="entry name" value="CheA-289, Domain 4"/>
    <property type="match status" value="1"/>
</dbReference>
<dbReference type="EMBL" id="MLJW01000168">
    <property type="protein sequence ID" value="OIQ95375.1"/>
    <property type="molecule type" value="Genomic_DNA"/>
</dbReference>
<dbReference type="SMART" id="SM00260">
    <property type="entry name" value="CheW"/>
    <property type="match status" value="1"/>
</dbReference>
<dbReference type="InterPro" id="IPR002545">
    <property type="entry name" value="CheW-lke_dom"/>
</dbReference>
<dbReference type="GO" id="GO:0007165">
    <property type="term" value="P:signal transduction"/>
    <property type="evidence" value="ECO:0007669"/>
    <property type="project" value="InterPro"/>
</dbReference>
<name>A0A1J5RTS5_9ZZZZ</name>
<evidence type="ECO:0000259" key="1">
    <source>
        <dbReference type="PROSITE" id="PS50851"/>
    </source>
</evidence>
<dbReference type="CDD" id="cd00732">
    <property type="entry name" value="CheW"/>
    <property type="match status" value="1"/>
</dbReference>
<dbReference type="Gene3D" id="2.30.30.40">
    <property type="entry name" value="SH3 Domains"/>
    <property type="match status" value="1"/>
</dbReference>
<feature type="domain" description="CheW-like" evidence="1">
    <location>
        <begin position="12"/>
        <end position="156"/>
    </location>
</feature>
<dbReference type="PANTHER" id="PTHR22617">
    <property type="entry name" value="CHEMOTAXIS SENSOR HISTIDINE KINASE-RELATED"/>
    <property type="match status" value="1"/>
</dbReference>
<protein>
    <submittedName>
        <fullName evidence="2">Chemotaxis protein CheW</fullName>
    </submittedName>
</protein>
<reference evidence="2" key="1">
    <citation type="submission" date="2016-10" db="EMBL/GenBank/DDBJ databases">
        <title>Sequence of Gallionella enrichment culture.</title>
        <authorList>
            <person name="Poehlein A."/>
            <person name="Muehling M."/>
            <person name="Daniel R."/>
        </authorList>
    </citation>
    <scope>NUCLEOTIDE SEQUENCE</scope>
</reference>
<dbReference type="GO" id="GO:0005829">
    <property type="term" value="C:cytosol"/>
    <property type="evidence" value="ECO:0007669"/>
    <property type="project" value="TreeGrafter"/>
</dbReference>
<dbReference type="Pfam" id="PF01584">
    <property type="entry name" value="CheW"/>
    <property type="match status" value="1"/>
</dbReference>
<dbReference type="InterPro" id="IPR036061">
    <property type="entry name" value="CheW-like_dom_sf"/>
</dbReference>
<sequence length="173" mass="18493">MTGLPTPAPDPSRQFVTLGVGADLFAVDVRSVREILDMRPLAHIPNAPSYLLGLIDVRGRGVPVIDLRLKLGLAPAPPGELTRILVLDTDLAGQSRVVGLLVDRVFEVTALDDRSVAPPPEIGRRWRSEYIAGIGRRHGSFVIILVLDRLLTGDEPALLAGENTAPAAGEEDA</sequence>
<accession>A0A1J5RTS5</accession>
<dbReference type="PROSITE" id="PS50851">
    <property type="entry name" value="CHEW"/>
    <property type="match status" value="1"/>
</dbReference>
<dbReference type="InterPro" id="IPR039315">
    <property type="entry name" value="CheW"/>
</dbReference>
<dbReference type="SUPFAM" id="SSF50341">
    <property type="entry name" value="CheW-like"/>
    <property type="match status" value="1"/>
</dbReference>
<proteinExistence type="predicted"/>
<dbReference type="AlphaFoldDB" id="A0A1J5RTS5"/>
<dbReference type="GO" id="GO:0006935">
    <property type="term" value="P:chemotaxis"/>
    <property type="evidence" value="ECO:0007669"/>
    <property type="project" value="InterPro"/>
</dbReference>
<comment type="caution">
    <text evidence="2">The sequence shown here is derived from an EMBL/GenBank/DDBJ whole genome shotgun (WGS) entry which is preliminary data.</text>
</comment>